<evidence type="ECO:0000259" key="8">
    <source>
        <dbReference type="PROSITE" id="PS50928"/>
    </source>
</evidence>
<reference evidence="9 12" key="1">
    <citation type="submission" date="2016-07" db="EMBL/GenBank/DDBJ databases">
        <title>Characterization of isolates of Eisenbergiella tayi derived from blood cultures, using whole genome sequencing.</title>
        <authorList>
            <person name="Burdz T."/>
            <person name="Wiebe D."/>
            <person name="Huynh C."/>
            <person name="Bernard K."/>
        </authorList>
    </citation>
    <scope>NUCLEOTIDE SEQUENCE [LARGE SCALE GENOMIC DNA]</scope>
    <source>
        <strain evidence="9 12">NML 110608</strain>
    </source>
</reference>
<evidence type="ECO:0000256" key="1">
    <source>
        <dbReference type="ARBA" id="ARBA00004651"/>
    </source>
</evidence>
<proteinExistence type="predicted"/>
<dbReference type="Proteomes" id="UP000094869">
    <property type="component" value="Unassembled WGS sequence"/>
</dbReference>
<dbReference type="Gene3D" id="1.10.3720.10">
    <property type="entry name" value="MetI-like"/>
    <property type="match status" value="1"/>
</dbReference>
<keyword evidence="5 7" id="KW-1133">Transmembrane helix</keyword>
<dbReference type="AlphaFoldDB" id="A0A1E3A4F3"/>
<dbReference type="PANTHER" id="PTHR43744:SF9">
    <property type="entry name" value="POLYGALACTURONAN_RHAMNOGALACTURONAN TRANSPORT SYSTEM PERMEASE PROTEIN YTCP"/>
    <property type="match status" value="1"/>
</dbReference>
<dbReference type="CDD" id="cd06261">
    <property type="entry name" value="TM_PBP2"/>
    <property type="match status" value="1"/>
</dbReference>
<dbReference type="PROSITE" id="PS50928">
    <property type="entry name" value="ABC_TM1"/>
    <property type="match status" value="1"/>
</dbReference>
<dbReference type="SUPFAM" id="SSF161098">
    <property type="entry name" value="MetI-like"/>
    <property type="match status" value="1"/>
</dbReference>
<gene>
    <name evidence="9" type="primary">araQ_92</name>
    <name evidence="10" type="ORF">BEI59_14835</name>
    <name evidence="9" type="ORF">BEI61_04295</name>
    <name evidence="11" type="ORF">BEI63_00345</name>
</gene>
<dbReference type="InterPro" id="IPR000515">
    <property type="entry name" value="MetI-like"/>
</dbReference>
<keyword evidence="14" id="KW-1185">Reference proteome</keyword>
<dbReference type="RefSeq" id="WP_009253815.1">
    <property type="nucleotide sequence ID" value="NZ_CABMHK010000065.1"/>
</dbReference>
<evidence type="ECO:0000256" key="6">
    <source>
        <dbReference type="ARBA" id="ARBA00023136"/>
    </source>
</evidence>
<feature type="transmembrane region" description="Helical" evidence="7">
    <location>
        <begin position="184"/>
        <end position="206"/>
    </location>
</feature>
<dbReference type="GO" id="GO:0055085">
    <property type="term" value="P:transmembrane transport"/>
    <property type="evidence" value="ECO:0007669"/>
    <property type="project" value="InterPro"/>
</dbReference>
<reference evidence="11 14" key="2">
    <citation type="submission" date="2016-08" db="EMBL/GenBank/DDBJ databases">
        <title>Characterization of Isolates of Eisenbergiella tayi Derived from Blood Cultures, Using Whole Genome Sequencing.</title>
        <authorList>
            <person name="Bernier A.-M."/>
            <person name="Burdz T."/>
            <person name="Wiebe D."/>
            <person name="Bernard K."/>
        </authorList>
    </citation>
    <scope>NUCLEOTIDE SEQUENCE [LARGE SCALE GENOMIC DNA]</scope>
    <source>
        <strain evidence="11 14">NML120146</strain>
    </source>
</reference>
<name>A0A1E3A4F3_9FIRM</name>
<keyword evidence="3" id="KW-1003">Cell membrane</keyword>
<organism evidence="9 12">
    <name type="scientific">Eisenbergiella tayi</name>
    <dbReference type="NCBI Taxonomy" id="1432052"/>
    <lineage>
        <taxon>Bacteria</taxon>
        <taxon>Bacillati</taxon>
        <taxon>Bacillota</taxon>
        <taxon>Clostridia</taxon>
        <taxon>Lachnospirales</taxon>
        <taxon>Lachnospiraceae</taxon>
        <taxon>Eisenbergiella</taxon>
    </lineage>
</organism>
<feature type="domain" description="ABC transmembrane type-1" evidence="8">
    <location>
        <begin position="76"/>
        <end position="282"/>
    </location>
</feature>
<comment type="caution">
    <text evidence="9">The sequence shown here is derived from an EMBL/GenBank/DDBJ whole genome shotgun (WGS) entry which is preliminary data.</text>
</comment>
<protein>
    <submittedName>
        <fullName evidence="10">ABC transporter permease</fullName>
    </submittedName>
    <submittedName>
        <fullName evidence="9">L-arabinose transport system permease protein AraQ</fullName>
    </submittedName>
</protein>
<evidence type="ECO:0000313" key="13">
    <source>
        <dbReference type="Proteomes" id="UP000094271"/>
    </source>
</evidence>
<keyword evidence="2" id="KW-0813">Transport</keyword>
<keyword evidence="4 7" id="KW-0812">Transmembrane</keyword>
<evidence type="ECO:0000256" key="4">
    <source>
        <dbReference type="ARBA" id="ARBA00022692"/>
    </source>
</evidence>
<feature type="transmembrane region" description="Helical" evidence="7">
    <location>
        <begin position="261"/>
        <end position="282"/>
    </location>
</feature>
<dbReference type="EMBL" id="MCGH01000003">
    <property type="protein sequence ID" value="ODM03499.1"/>
    <property type="molecule type" value="Genomic_DNA"/>
</dbReference>
<dbReference type="PATRIC" id="fig|1432052.4.peg.4767"/>
<feature type="transmembrane region" description="Helical" evidence="7">
    <location>
        <begin position="12"/>
        <end position="36"/>
    </location>
</feature>
<evidence type="ECO:0000256" key="7">
    <source>
        <dbReference type="SAM" id="Phobius"/>
    </source>
</evidence>
<evidence type="ECO:0000256" key="3">
    <source>
        <dbReference type="ARBA" id="ARBA00022475"/>
    </source>
</evidence>
<sequence>MNKKKLPGKELVFQAAMVLLFTLMLISCIYPFYYIFIASISSPDAVKRSMITWYPLEPTLANYVQVFKLNGIMNAFLVSIARTFAGTAVTLFFTSILAYTLTKNELPCRKIFYSIAIVSMYINAGLIPWYLTMRTIGLKDSFLVYILPTAVSAYSMILIKTYMESITGGIEESAMIDGAGYFTIYWRIVMPICKPVLAAIIVFTAVGQWNSWTDNLLLVNNMNLKTLQMTLLEYLNQATNVASMARTGGASAVSGAAISPFTLRMTITMVVTVPILIVYPFMQKYFINGIMIGAVKG</sequence>
<feature type="transmembrane region" description="Helical" evidence="7">
    <location>
        <begin position="75"/>
        <end position="99"/>
    </location>
</feature>
<feature type="transmembrane region" description="Helical" evidence="7">
    <location>
        <begin position="111"/>
        <end position="130"/>
    </location>
</feature>
<keyword evidence="6 7" id="KW-0472">Membrane</keyword>
<dbReference type="PANTHER" id="PTHR43744">
    <property type="entry name" value="ABC TRANSPORTER PERMEASE PROTEIN MG189-RELATED-RELATED"/>
    <property type="match status" value="1"/>
</dbReference>
<comment type="subcellular location">
    <subcellularLocation>
        <location evidence="1">Cell membrane</location>
        <topology evidence="1">Multi-pass membrane protein</topology>
    </subcellularLocation>
</comment>
<evidence type="ECO:0000313" key="9">
    <source>
        <dbReference type="EMBL" id="ODM03499.1"/>
    </source>
</evidence>
<evidence type="ECO:0000313" key="12">
    <source>
        <dbReference type="Proteomes" id="UP000094067"/>
    </source>
</evidence>
<dbReference type="Proteomes" id="UP000094271">
    <property type="component" value="Unassembled WGS sequence"/>
</dbReference>
<feature type="transmembrane region" description="Helical" evidence="7">
    <location>
        <begin position="142"/>
        <end position="163"/>
    </location>
</feature>
<evidence type="ECO:0000256" key="5">
    <source>
        <dbReference type="ARBA" id="ARBA00022989"/>
    </source>
</evidence>
<dbReference type="OrthoDB" id="157184at2"/>
<dbReference type="EMBL" id="MEHA01000010">
    <property type="protein sequence ID" value="ODR50646.1"/>
    <property type="molecule type" value="Genomic_DNA"/>
</dbReference>
<accession>A0A1E3A4F3</accession>
<dbReference type="EMBL" id="MEHD01000005">
    <property type="protein sequence ID" value="ODR61827.1"/>
    <property type="molecule type" value="Genomic_DNA"/>
</dbReference>
<reference evidence="10 13" key="3">
    <citation type="submission" date="2016-08" db="EMBL/GenBank/DDBJ databases">
        <authorList>
            <person name="Seilhamer J.J."/>
        </authorList>
    </citation>
    <scope>NUCLEOTIDE SEQUENCE [LARGE SCALE GENOMIC DNA]</scope>
    <source>
        <strain evidence="10 13">NML150140-1</strain>
    </source>
</reference>
<evidence type="ECO:0000313" key="14">
    <source>
        <dbReference type="Proteomes" id="UP000094869"/>
    </source>
</evidence>
<dbReference type="Proteomes" id="UP000094067">
    <property type="component" value="Unassembled WGS sequence"/>
</dbReference>
<evidence type="ECO:0000256" key="2">
    <source>
        <dbReference type="ARBA" id="ARBA00022448"/>
    </source>
</evidence>
<evidence type="ECO:0000313" key="11">
    <source>
        <dbReference type="EMBL" id="ODR61827.1"/>
    </source>
</evidence>
<evidence type="ECO:0000313" key="10">
    <source>
        <dbReference type="EMBL" id="ODR50646.1"/>
    </source>
</evidence>
<dbReference type="PROSITE" id="PS51257">
    <property type="entry name" value="PROKAR_LIPOPROTEIN"/>
    <property type="match status" value="1"/>
</dbReference>
<dbReference type="InterPro" id="IPR035906">
    <property type="entry name" value="MetI-like_sf"/>
</dbReference>
<dbReference type="GO" id="GO:0005886">
    <property type="term" value="C:plasma membrane"/>
    <property type="evidence" value="ECO:0007669"/>
    <property type="project" value="UniProtKB-SubCell"/>
</dbReference>